<dbReference type="InterPro" id="IPR043128">
    <property type="entry name" value="Rev_trsase/Diguanyl_cyclase"/>
</dbReference>
<keyword evidence="5" id="KW-1185">Reference proteome</keyword>
<accession>A0A934W795</accession>
<protein>
    <submittedName>
        <fullName evidence="4">EAL domain-containing protein</fullName>
    </submittedName>
</protein>
<dbReference type="Pfam" id="PF00563">
    <property type="entry name" value="EAL"/>
    <property type="match status" value="1"/>
</dbReference>
<keyword evidence="1" id="KW-0472">Membrane</keyword>
<dbReference type="SUPFAM" id="SSF141868">
    <property type="entry name" value="EAL domain-like"/>
    <property type="match status" value="1"/>
</dbReference>
<dbReference type="InterPro" id="IPR001633">
    <property type="entry name" value="EAL_dom"/>
</dbReference>
<dbReference type="CDD" id="cd01948">
    <property type="entry name" value="EAL"/>
    <property type="match status" value="1"/>
</dbReference>
<proteinExistence type="predicted"/>
<reference evidence="4" key="1">
    <citation type="submission" date="2021-01" db="EMBL/GenBank/DDBJ databases">
        <title>Genome sequence of strain Noviherbaspirillum sp. DKR-6.</title>
        <authorList>
            <person name="Chaudhary D.K."/>
        </authorList>
    </citation>
    <scope>NUCLEOTIDE SEQUENCE</scope>
    <source>
        <strain evidence="4">DKR-6</strain>
    </source>
</reference>
<sequence length="975" mass="109616">MRAFVDTIKLAFVNREKVVVCSILAHKKGLVPLIIMQLEQQKPPAYVDPQKGPPRKRPWLQRPAMPRMTRASLNAIKKRMLERYGFLKGQYLRAFAWPIFCTAAAVAAVRTVESGHRAERREVEARAIEEADVANRAYSQQIRSTVENFSQTLSMLKYMIEADQGPGNVYDKARATVLPLIGSGVLPAVDKIRLIIVDRDGNMRTLSSRNSSSVNVSASDFYKGMRALRRNEMQIVAGQGLLLKLPVVRFSRPLYDRENRFDGIVELALMPEYLTSFYDPTRMSRIDYLAVVDSTNKVIAATSRTGHDTENGIAPEFTGLQGAARVAGGAFSDHSSRIVAWDSIPVFGLRTMVAMNDDAIFEEANANIRREHRLLAIAVLFMLASGIGGTIVILRRMELAHHTEQTRNSFRTANELAWEGFFTLEPIYDDDKNVVDFIYTDCNQPGATFLGRSASDVRGARVTQIYPPSVSGKVLQLLRDVMEKEFVDDSYQVPAGSPLLLDWVHVRAVRQGRCIAVTVRDITENKRLQNQLWHTSQSDKLTALPNRDWLLERFPAKYQKMLVHGDQMALLYLDIDGFKAMNSTIGHAAGNELLRAVATRLKSLLRPGDEIVRVGGDEFAIVLYSVEREDVDIVARRLLQQMEMPFRLKDDSQHRVSISIGISRSPADGDNIEKLMELAVVALYEAKANGRAQHQFFERRLMDSMLRRVECEKLLRAAIEKDQFVIYFQPRVDTDSGEVVSMEALVRLNHPELGLIQPSEFIAVAEATGLILKLGEIVIMKACQQMDEWRRAGVPVVPVSVNVSAAQFAQGVVRECVETNMARFEIPAELLELELTESCMMGDQDHVAHELAAIHDLGIKLLVDDFGTGYSSLSQLQRLNLDVLKIDRSFTEQLLCGQKSEVFFQAMVTMAESLRMRVVAEGVESMEQVQILKRLHCTEIQGYLVSTPVNAARMAEMLWKRILLPLPLRAVPKLM</sequence>
<dbReference type="Pfam" id="PF00990">
    <property type="entry name" value="GGDEF"/>
    <property type="match status" value="1"/>
</dbReference>
<dbReference type="InterPro" id="IPR029787">
    <property type="entry name" value="Nucleotide_cyclase"/>
</dbReference>
<dbReference type="NCBIfam" id="TIGR00254">
    <property type="entry name" value="GGDEF"/>
    <property type="match status" value="1"/>
</dbReference>
<dbReference type="Gene3D" id="3.30.70.270">
    <property type="match status" value="1"/>
</dbReference>
<dbReference type="InterPro" id="IPR000160">
    <property type="entry name" value="GGDEF_dom"/>
</dbReference>
<dbReference type="InterPro" id="IPR035919">
    <property type="entry name" value="EAL_sf"/>
</dbReference>
<evidence type="ECO:0000259" key="2">
    <source>
        <dbReference type="PROSITE" id="PS50883"/>
    </source>
</evidence>
<dbReference type="Gene3D" id="3.30.450.20">
    <property type="entry name" value="PAS domain"/>
    <property type="match status" value="2"/>
</dbReference>
<dbReference type="CDD" id="cd01949">
    <property type="entry name" value="GGDEF"/>
    <property type="match status" value="1"/>
</dbReference>
<evidence type="ECO:0000259" key="3">
    <source>
        <dbReference type="PROSITE" id="PS50887"/>
    </source>
</evidence>
<dbReference type="InterPro" id="IPR052155">
    <property type="entry name" value="Biofilm_reg_signaling"/>
</dbReference>
<evidence type="ECO:0000313" key="5">
    <source>
        <dbReference type="Proteomes" id="UP000622890"/>
    </source>
</evidence>
<dbReference type="SUPFAM" id="SSF55073">
    <property type="entry name" value="Nucleotide cyclase"/>
    <property type="match status" value="1"/>
</dbReference>
<keyword evidence="1" id="KW-0812">Transmembrane</keyword>
<dbReference type="Proteomes" id="UP000622890">
    <property type="component" value="Unassembled WGS sequence"/>
</dbReference>
<name>A0A934W795_9BURK</name>
<dbReference type="SMART" id="SM00052">
    <property type="entry name" value="EAL"/>
    <property type="match status" value="1"/>
</dbReference>
<dbReference type="PANTHER" id="PTHR44757">
    <property type="entry name" value="DIGUANYLATE CYCLASE DGCP"/>
    <property type="match status" value="1"/>
</dbReference>
<feature type="domain" description="EAL" evidence="2">
    <location>
        <begin position="708"/>
        <end position="962"/>
    </location>
</feature>
<organism evidence="4 5">
    <name type="scientific">Noviherbaspirillum pedocola</name>
    <dbReference type="NCBI Taxonomy" id="2801341"/>
    <lineage>
        <taxon>Bacteria</taxon>
        <taxon>Pseudomonadati</taxon>
        <taxon>Pseudomonadota</taxon>
        <taxon>Betaproteobacteria</taxon>
        <taxon>Burkholderiales</taxon>
        <taxon>Oxalobacteraceae</taxon>
        <taxon>Noviherbaspirillum</taxon>
    </lineage>
</organism>
<feature type="transmembrane region" description="Helical" evidence="1">
    <location>
        <begin position="374"/>
        <end position="394"/>
    </location>
</feature>
<dbReference type="PANTHER" id="PTHR44757:SF2">
    <property type="entry name" value="BIOFILM ARCHITECTURE MAINTENANCE PROTEIN MBAA"/>
    <property type="match status" value="1"/>
</dbReference>
<dbReference type="InterPro" id="IPR035965">
    <property type="entry name" value="PAS-like_dom_sf"/>
</dbReference>
<dbReference type="SMART" id="SM00267">
    <property type="entry name" value="GGDEF"/>
    <property type="match status" value="1"/>
</dbReference>
<gene>
    <name evidence="4" type="ORF">JJB74_15895</name>
</gene>
<comment type="caution">
    <text evidence="4">The sequence shown here is derived from an EMBL/GenBank/DDBJ whole genome shotgun (WGS) entry which is preliminary data.</text>
</comment>
<dbReference type="AlphaFoldDB" id="A0A934W795"/>
<evidence type="ECO:0000256" key="1">
    <source>
        <dbReference type="SAM" id="Phobius"/>
    </source>
</evidence>
<evidence type="ECO:0000313" key="4">
    <source>
        <dbReference type="EMBL" id="MBK4736105.1"/>
    </source>
</evidence>
<feature type="domain" description="GGDEF" evidence="3">
    <location>
        <begin position="566"/>
        <end position="699"/>
    </location>
</feature>
<dbReference type="PROSITE" id="PS50887">
    <property type="entry name" value="GGDEF"/>
    <property type="match status" value="1"/>
</dbReference>
<dbReference type="Gene3D" id="3.20.20.450">
    <property type="entry name" value="EAL domain"/>
    <property type="match status" value="1"/>
</dbReference>
<dbReference type="SUPFAM" id="SSF55785">
    <property type="entry name" value="PYP-like sensor domain (PAS domain)"/>
    <property type="match status" value="1"/>
</dbReference>
<keyword evidence="1" id="KW-1133">Transmembrane helix</keyword>
<dbReference type="RefSeq" id="WP_200593222.1">
    <property type="nucleotide sequence ID" value="NZ_JAEPBG010000006.1"/>
</dbReference>
<dbReference type="PROSITE" id="PS50883">
    <property type="entry name" value="EAL"/>
    <property type="match status" value="1"/>
</dbReference>
<dbReference type="EMBL" id="JAEPBG010000006">
    <property type="protein sequence ID" value="MBK4736105.1"/>
    <property type="molecule type" value="Genomic_DNA"/>
</dbReference>